<evidence type="ECO:0000313" key="9">
    <source>
        <dbReference type="RefSeq" id="XP_022090881.1"/>
    </source>
</evidence>
<dbReference type="CDD" id="cd01040">
    <property type="entry name" value="Mb-like"/>
    <property type="match status" value="5"/>
</dbReference>
<evidence type="ECO:0000313" key="10">
    <source>
        <dbReference type="RefSeq" id="XP_022090882.1"/>
    </source>
</evidence>
<evidence type="ECO:0000313" key="8">
    <source>
        <dbReference type="Proteomes" id="UP000694845"/>
    </source>
</evidence>
<feature type="domain" description="Globin" evidence="7">
    <location>
        <begin position="140"/>
        <end position="289"/>
    </location>
</feature>
<dbReference type="InterPro" id="IPR044399">
    <property type="entry name" value="Mb-like_M"/>
</dbReference>
<evidence type="ECO:0000256" key="2">
    <source>
        <dbReference type="ARBA" id="ARBA00022617"/>
    </source>
</evidence>
<evidence type="ECO:0000256" key="5">
    <source>
        <dbReference type="ARBA" id="ARBA00023004"/>
    </source>
</evidence>
<dbReference type="GO" id="GO:0020037">
    <property type="term" value="F:heme binding"/>
    <property type="evidence" value="ECO:0007669"/>
    <property type="project" value="InterPro"/>
</dbReference>
<keyword evidence="8" id="KW-1185">Reference proteome</keyword>
<dbReference type="GO" id="GO:0046872">
    <property type="term" value="F:metal ion binding"/>
    <property type="evidence" value="ECO:0007669"/>
    <property type="project" value="UniProtKB-KW"/>
</dbReference>
<dbReference type="RefSeq" id="XP_022090882.1">
    <property type="nucleotide sequence ID" value="XM_022235190.1"/>
</dbReference>
<name>A0A8B7YE80_ACAPL</name>
<dbReference type="Proteomes" id="UP000694845">
    <property type="component" value="Unplaced"/>
</dbReference>
<dbReference type="OMA" id="VVEAFMY"/>
<evidence type="ECO:0000256" key="3">
    <source>
        <dbReference type="ARBA" id="ARBA00022621"/>
    </source>
</evidence>
<dbReference type="Gene3D" id="1.10.490.10">
    <property type="entry name" value="Globins"/>
    <property type="match status" value="5"/>
</dbReference>
<dbReference type="InterPro" id="IPR012292">
    <property type="entry name" value="Globin/Proto"/>
</dbReference>
<gene>
    <name evidence="9 10" type="primary">LOC110979416</name>
</gene>
<feature type="domain" description="Globin" evidence="7">
    <location>
        <begin position="626"/>
        <end position="775"/>
    </location>
</feature>
<feature type="region of interest" description="Disordered" evidence="6">
    <location>
        <begin position="116"/>
        <end position="144"/>
    </location>
</feature>
<dbReference type="InterPro" id="IPR000971">
    <property type="entry name" value="Globin"/>
</dbReference>
<dbReference type="SUPFAM" id="SSF46458">
    <property type="entry name" value="Globin-like"/>
    <property type="match status" value="5"/>
</dbReference>
<dbReference type="Pfam" id="PF00042">
    <property type="entry name" value="Globin"/>
    <property type="match status" value="5"/>
</dbReference>
<keyword evidence="4" id="KW-0479">Metal-binding</keyword>
<keyword evidence="5" id="KW-0408">Iron</keyword>
<organism evidence="8 10">
    <name type="scientific">Acanthaster planci</name>
    <name type="common">Crown-of-thorns starfish</name>
    <dbReference type="NCBI Taxonomy" id="133434"/>
    <lineage>
        <taxon>Eukaryota</taxon>
        <taxon>Metazoa</taxon>
        <taxon>Echinodermata</taxon>
        <taxon>Eleutherozoa</taxon>
        <taxon>Asterozoa</taxon>
        <taxon>Asteroidea</taxon>
        <taxon>Valvatacea</taxon>
        <taxon>Valvatida</taxon>
        <taxon>Acanthasteridae</taxon>
        <taxon>Acanthaster</taxon>
    </lineage>
</organism>
<dbReference type="GO" id="GO:0005344">
    <property type="term" value="F:oxygen carrier activity"/>
    <property type="evidence" value="ECO:0007669"/>
    <property type="project" value="UniProtKB-KW"/>
</dbReference>
<dbReference type="PANTHER" id="PTHR46458">
    <property type="entry name" value="BLR2807 PROTEIN"/>
    <property type="match status" value="1"/>
</dbReference>
<feature type="domain" description="Globin" evidence="7">
    <location>
        <begin position="466"/>
        <end position="615"/>
    </location>
</feature>
<evidence type="ECO:0000256" key="4">
    <source>
        <dbReference type="ARBA" id="ARBA00022723"/>
    </source>
</evidence>
<feature type="compositionally biased region" description="Polar residues" evidence="6">
    <location>
        <begin position="1"/>
        <end position="20"/>
    </location>
</feature>
<keyword evidence="1" id="KW-0813">Transport</keyword>
<dbReference type="AlphaFoldDB" id="A0A8B7YE80"/>
<keyword evidence="2" id="KW-0349">Heme</keyword>
<feature type="compositionally biased region" description="Polar residues" evidence="6">
    <location>
        <begin position="127"/>
        <end position="139"/>
    </location>
</feature>
<dbReference type="PANTHER" id="PTHR46458:SF1">
    <property type="entry name" value="GEO09476P1"/>
    <property type="match status" value="1"/>
</dbReference>
<dbReference type="InterPro" id="IPR050532">
    <property type="entry name" value="Globin-like_OT"/>
</dbReference>
<dbReference type="GO" id="GO:0019825">
    <property type="term" value="F:oxygen binding"/>
    <property type="evidence" value="ECO:0007669"/>
    <property type="project" value="InterPro"/>
</dbReference>
<dbReference type="PROSITE" id="PS01033">
    <property type="entry name" value="GLOBIN"/>
    <property type="match status" value="5"/>
</dbReference>
<dbReference type="GeneID" id="110979416"/>
<accession>A0A8B7YE80</accession>
<proteinExistence type="predicted"/>
<keyword evidence="3" id="KW-0561">Oxygen transport</keyword>
<feature type="domain" description="Globin" evidence="7">
    <location>
        <begin position="302"/>
        <end position="451"/>
    </location>
</feature>
<feature type="domain" description="Globin" evidence="7">
    <location>
        <begin position="786"/>
        <end position="935"/>
    </location>
</feature>
<evidence type="ECO:0000259" key="7">
    <source>
        <dbReference type="PROSITE" id="PS01033"/>
    </source>
</evidence>
<dbReference type="KEGG" id="aplc:110979416"/>
<dbReference type="InterPro" id="IPR009050">
    <property type="entry name" value="Globin-like_sf"/>
</dbReference>
<protein>
    <submittedName>
        <fullName evidence="9 10">Uncharacterized protein LOC110979416</fullName>
    </submittedName>
</protein>
<feature type="region of interest" description="Disordered" evidence="6">
    <location>
        <begin position="1"/>
        <end position="38"/>
    </location>
</feature>
<dbReference type="OrthoDB" id="6429478at2759"/>
<evidence type="ECO:0000256" key="1">
    <source>
        <dbReference type="ARBA" id="ARBA00022448"/>
    </source>
</evidence>
<dbReference type="RefSeq" id="XP_022090881.1">
    <property type="nucleotide sequence ID" value="XM_022235189.1"/>
</dbReference>
<evidence type="ECO:0000256" key="6">
    <source>
        <dbReference type="SAM" id="MobiDB-lite"/>
    </source>
</evidence>
<reference evidence="9 10" key="1">
    <citation type="submission" date="2025-04" db="UniProtKB">
        <authorList>
            <consortium name="RefSeq"/>
        </authorList>
    </citation>
    <scope>IDENTIFICATION</scope>
</reference>
<sequence length="935" mass="103655">MGCVESSNQSPAKRSQSTASHGARHNGSRAKASQTRQGVRQMNAFMKTVDIATQTEETAGLLLRRLSSRIKQRHRRSTRGQNVEPPDRSLLFDLNRSVALTHSKVADYIDQALAMPGERRGPDAGQSVPNGTIATSDQGPLSDRDKSLVQGCWKEVRKDLVELGVDLFVRLLEDYPTLRDLFPFGKLNLSTEKLRHNQDLRGHGQRVMETIGTAVEGLDEWELIVPLLEDLGARHKGYGAAPEHFVPLEEAFMFSMRNGLPPKVFTSEVQGAWKNFWKAVIEIMSETMRTGRGFVENHDEGPISPRDKRLVQGSWKAVEKDLDNLGAALFVRLLGKNPAIKYLFPFGKLNLSPENLQHNPDLRAHGKGVMETIGTAVNTLNELDKLVPFLKDLGARHKAYGAKPEHFKPLAEAFMLTLKDGLPPKVFNSDVQGAWENVLQVVAEVMSSTMRTDSVENGPVDGVEGPVSSKDKQLVQESWKIIQKDLVNLGAVLFARLLEKNPSVQKLFTFGKLNLPPEKLRQNPDLRAHGKGVMETIGSLVTSLDDIDKVVPMLEDLGSRHKIYGAKPEHFPAVVEAFMYSMKNGLSPKAFTSEVQEAWRNILKVVEATMGSTMRSDKDGVSDKKFVSQRDQKLVQGSWKLVQKDIVNFGAVMFARLLEKNPGVQKLFTFGKLNLPPAKLQQNPDLRAHGKGVMETIGTVVTGLDDLEKIFPVIEDLGARHKMYGAKPEHFPAVVEAFMYSLKNGLSPKVFTSEVQEAWRNVLKVVDVVMTGAMRMDENGNVGDGPISSREKELVQTSWKIMQKDSVNLGAAIFARLLDKNPSIRELFPFGKSSVPLQMLKRNPDLRAHGKGVMETIGSVVAGLDDLGKIVPVLKDLGARHKIYGAKPGHFKPLMEAFMYSARNGLPPKAFTSDVQEAWGNTWKVLAGIMNTTME</sequence>